<comment type="subcellular location">
    <subcellularLocation>
        <location evidence="1">Virion</location>
    </subcellularLocation>
</comment>
<name>A0A2H4YGM4_9CAUD</name>
<keyword evidence="2" id="KW-0945">Host-virus interaction</keyword>
<dbReference type="Pfam" id="PF05268">
    <property type="entry name" value="GP38"/>
    <property type="match status" value="1"/>
</dbReference>
<reference evidence="12 13" key="1">
    <citation type="submission" date="2017-10" db="EMBL/GenBank/DDBJ databases">
        <title>Antibacterial composition for extension of chilled fish shelf life and decreasing of risk of food-borne infections, bacteriophage strains for its preparation.</title>
        <authorList>
            <person name="Zulkarneev E.R."/>
            <person name="Aleshkin A.V."/>
            <person name="Rubalsky O.V."/>
            <person name="Kiseleva I.A."/>
            <person name="Rubalskii E.O."/>
            <person name="Lebedev S.N."/>
        </authorList>
    </citation>
    <scope>NUCLEOTIDE SEQUENCE [LARGE SCALE GENOMIC DNA]</scope>
</reference>
<protein>
    <recommendedName>
        <fullName evidence="7">Receptor-recognizing protein gp38</fullName>
    </recommendedName>
    <alternativeName>
        <fullName evidence="8">Gene product 38</fullName>
    </alternativeName>
    <alternativeName>
        <fullName evidence="9">Long tail fiber adhesin</fullName>
    </alternativeName>
</protein>
<evidence type="ECO:0000313" key="12">
    <source>
        <dbReference type="EMBL" id="AUE23154.1"/>
    </source>
</evidence>
<gene>
    <name evidence="12" type="ORF">Cf1_00291</name>
</gene>
<keyword evidence="5" id="KW-0946">Virion</keyword>
<dbReference type="InterPro" id="IPR007932">
    <property type="entry name" value="Receptor-recog_Gp38"/>
</dbReference>
<evidence type="ECO:0000256" key="4">
    <source>
        <dbReference type="ARBA" id="ARBA00022804"/>
    </source>
</evidence>
<dbReference type="EMBL" id="MG250484">
    <property type="protein sequence ID" value="AUE23154.1"/>
    <property type="molecule type" value="Genomic_DNA"/>
</dbReference>
<evidence type="ECO:0000256" key="5">
    <source>
        <dbReference type="ARBA" id="ARBA00022844"/>
    </source>
</evidence>
<feature type="domain" description="Phage tail fibre adhesin Gp38 N-terminal" evidence="11">
    <location>
        <begin position="1"/>
        <end position="40"/>
    </location>
</feature>
<evidence type="ECO:0000259" key="11">
    <source>
        <dbReference type="Pfam" id="PF21721"/>
    </source>
</evidence>
<evidence type="ECO:0000256" key="1">
    <source>
        <dbReference type="ARBA" id="ARBA00004328"/>
    </source>
</evidence>
<keyword evidence="13" id="KW-1185">Reference proteome</keyword>
<dbReference type="GO" id="GO:0098015">
    <property type="term" value="C:virus tail"/>
    <property type="evidence" value="ECO:0007669"/>
    <property type="project" value="UniProtKB-KW"/>
</dbReference>
<keyword evidence="4" id="KW-1161">Viral attachment to host cell</keyword>
<feature type="domain" description="Receptor-recognising protein Gp38" evidence="10">
    <location>
        <begin position="45"/>
        <end position="259"/>
    </location>
</feature>
<evidence type="ECO:0000256" key="6">
    <source>
        <dbReference type="ARBA" id="ARBA00023296"/>
    </source>
</evidence>
<organism evidence="12 13">
    <name type="scientific">Citrobacter phage CF1 ERZ-2017</name>
    <dbReference type="NCBI Taxonomy" id="2267236"/>
    <lineage>
        <taxon>Viruses</taxon>
        <taxon>Duplodnaviria</taxon>
        <taxon>Heunggongvirae</taxon>
        <taxon>Uroviricota</taxon>
        <taxon>Caudoviricetes</taxon>
        <taxon>Pantevenvirales</taxon>
        <taxon>Straboviridae</taxon>
        <taxon>Tevenvirinae</taxon>
        <taxon>Moonvirus</taxon>
        <taxon>Moonvirus cf1</taxon>
    </lineage>
</organism>
<dbReference type="GO" id="GO:0098671">
    <property type="term" value="P:adhesion receptor-mediated virion attachment to host cell"/>
    <property type="evidence" value="ECO:0007669"/>
    <property type="project" value="UniProtKB-ARBA"/>
</dbReference>
<dbReference type="Proteomes" id="UP000240395">
    <property type="component" value="Segment"/>
</dbReference>
<accession>A0A2H4YGM4</accession>
<evidence type="ECO:0000259" key="10">
    <source>
        <dbReference type="Pfam" id="PF05268"/>
    </source>
</evidence>
<evidence type="ECO:0000256" key="9">
    <source>
        <dbReference type="ARBA" id="ARBA00035730"/>
    </source>
</evidence>
<keyword evidence="12" id="KW-0675">Receptor</keyword>
<evidence type="ECO:0000256" key="3">
    <source>
        <dbReference type="ARBA" id="ARBA00022732"/>
    </source>
</evidence>
<evidence type="ECO:0000313" key="13">
    <source>
        <dbReference type="Proteomes" id="UP000240395"/>
    </source>
</evidence>
<evidence type="ECO:0000256" key="8">
    <source>
        <dbReference type="ARBA" id="ARBA00035721"/>
    </source>
</evidence>
<dbReference type="GO" id="GO:0046718">
    <property type="term" value="P:symbiont entry into host cell"/>
    <property type="evidence" value="ECO:0007669"/>
    <property type="project" value="UniProtKB-KW"/>
</dbReference>
<evidence type="ECO:0000256" key="7">
    <source>
        <dbReference type="ARBA" id="ARBA00035690"/>
    </source>
</evidence>
<dbReference type="InterPro" id="IPR048291">
    <property type="entry name" value="Gp38_N"/>
</dbReference>
<proteinExistence type="predicted"/>
<sequence>MAITGPWVGSSAVAETGMRWGTDQRVAVRLSYNGWYSELIGRSKEVILELTENTSYNKDWLIDWLRAQGGTPAVINVRGNMVSYSENVPTFEFPADLPNAYVTLNNYSAIWGRGGRGAGGGSGFANNATAGGTAINNQIGGRLRINNAGQIGGGGGGGGTYNEKAIGAVLYGAGGGFPMGAGGAGFFAAGAAGSLSGPGAGGTTGYPEHGGSGGWAAQAGVMGVGSVSAPPLWPAGGGAAVVGNAPVWSAVGTVHGSRV</sequence>
<keyword evidence="3" id="KW-1227">Viral tail protein</keyword>
<keyword evidence="6" id="KW-1160">Virus entry into host cell</keyword>
<dbReference type="Pfam" id="PF21721">
    <property type="entry name" value="Gp38_N"/>
    <property type="match status" value="1"/>
</dbReference>
<evidence type="ECO:0000256" key="2">
    <source>
        <dbReference type="ARBA" id="ARBA00022581"/>
    </source>
</evidence>